<sequence length="162" mass="18230">MLDEIDKNFIESLRVIARGIVKGKLDPDELVNGAVEYLISNKEKYMDHPNLKAVAVLKMKGLFIDEIRKTKKFTSMTDEKGQDLEIADEKQTDILDKISLSTECNKALSVIKSMGEKCREILMLAADDLAYKEMAEKIDTPIGTVMSRLANCRKELKGLMST</sequence>
<dbReference type="AlphaFoldDB" id="A0A382J6L7"/>
<dbReference type="InterPro" id="IPR036388">
    <property type="entry name" value="WH-like_DNA-bd_sf"/>
</dbReference>
<dbReference type="Pfam" id="PF08281">
    <property type="entry name" value="Sigma70_r4_2"/>
    <property type="match status" value="1"/>
</dbReference>
<evidence type="ECO:0000259" key="1">
    <source>
        <dbReference type="Pfam" id="PF08281"/>
    </source>
</evidence>
<organism evidence="2">
    <name type="scientific">marine metagenome</name>
    <dbReference type="NCBI Taxonomy" id="408172"/>
    <lineage>
        <taxon>unclassified sequences</taxon>
        <taxon>metagenomes</taxon>
        <taxon>ecological metagenomes</taxon>
    </lineage>
</organism>
<gene>
    <name evidence="2" type="ORF">METZ01_LOCUS259325</name>
</gene>
<dbReference type="GO" id="GO:0006352">
    <property type="term" value="P:DNA-templated transcription initiation"/>
    <property type="evidence" value="ECO:0007669"/>
    <property type="project" value="InterPro"/>
</dbReference>
<evidence type="ECO:0000313" key="2">
    <source>
        <dbReference type="EMBL" id="SVC06471.1"/>
    </source>
</evidence>
<protein>
    <recommendedName>
        <fullName evidence="1">RNA polymerase sigma factor 70 region 4 type 2 domain-containing protein</fullName>
    </recommendedName>
</protein>
<dbReference type="SUPFAM" id="SSF88659">
    <property type="entry name" value="Sigma3 and sigma4 domains of RNA polymerase sigma factors"/>
    <property type="match status" value="1"/>
</dbReference>
<dbReference type="InterPro" id="IPR013249">
    <property type="entry name" value="RNA_pol_sigma70_r4_t2"/>
</dbReference>
<dbReference type="GO" id="GO:0003677">
    <property type="term" value="F:DNA binding"/>
    <property type="evidence" value="ECO:0007669"/>
    <property type="project" value="InterPro"/>
</dbReference>
<dbReference type="GO" id="GO:0016987">
    <property type="term" value="F:sigma factor activity"/>
    <property type="evidence" value="ECO:0007669"/>
    <property type="project" value="InterPro"/>
</dbReference>
<reference evidence="2" key="1">
    <citation type="submission" date="2018-05" db="EMBL/GenBank/DDBJ databases">
        <authorList>
            <person name="Lanie J.A."/>
            <person name="Ng W.-L."/>
            <person name="Kazmierczak K.M."/>
            <person name="Andrzejewski T.M."/>
            <person name="Davidsen T.M."/>
            <person name="Wayne K.J."/>
            <person name="Tettelin H."/>
            <person name="Glass J.I."/>
            <person name="Rusch D."/>
            <person name="Podicherti R."/>
            <person name="Tsui H.-C.T."/>
            <person name="Winkler M.E."/>
        </authorList>
    </citation>
    <scope>NUCLEOTIDE SEQUENCE</scope>
</reference>
<accession>A0A382J6L7</accession>
<dbReference type="Gene3D" id="1.10.10.10">
    <property type="entry name" value="Winged helix-like DNA-binding domain superfamily/Winged helix DNA-binding domain"/>
    <property type="match status" value="1"/>
</dbReference>
<dbReference type="InterPro" id="IPR013324">
    <property type="entry name" value="RNA_pol_sigma_r3/r4-like"/>
</dbReference>
<dbReference type="NCBIfam" id="TIGR02937">
    <property type="entry name" value="sigma70-ECF"/>
    <property type="match status" value="1"/>
</dbReference>
<name>A0A382J6L7_9ZZZZ</name>
<feature type="domain" description="RNA polymerase sigma factor 70 region 4 type 2" evidence="1">
    <location>
        <begin position="109"/>
        <end position="156"/>
    </location>
</feature>
<proteinExistence type="predicted"/>
<dbReference type="EMBL" id="UINC01071516">
    <property type="protein sequence ID" value="SVC06471.1"/>
    <property type="molecule type" value="Genomic_DNA"/>
</dbReference>
<dbReference type="InterPro" id="IPR014284">
    <property type="entry name" value="RNA_pol_sigma-70_dom"/>
</dbReference>